<evidence type="ECO:0000256" key="1">
    <source>
        <dbReference type="SAM" id="MobiDB-lite"/>
    </source>
</evidence>
<protein>
    <submittedName>
        <fullName evidence="2">Uncharacterized protein</fullName>
    </submittedName>
</protein>
<dbReference type="Proteomes" id="UP001174691">
    <property type="component" value="Unassembled WGS sequence"/>
</dbReference>
<organism evidence="2 3">
    <name type="scientific">Coniochaeta hoffmannii</name>
    <dbReference type="NCBI Taxonomy" id="91930"/>
    <lineage>
        <taxon>Eukaryota</taxon>
        <taxon>Fungi</taxon>
        <taxon>Dikarya</taxon>
        <taxon>Ascomycota</taxon>
        <taxon>Pezizomycotina</taxon>
        <taxon>Sordariomycetes</taxon>
        <taxon>Sordariomycetidae</taxon>
        <taxon>Coniochaetales</taxon>
        <taxon>Coniochaetaceae</taxon>
        <taxon>Coniochaeta</taxon>
    </lineage>
</organism>
<feature type="region of interest" description="Disordered" evidence="1">
    <location>
        <begin position="321"/>
        <end position="420"/>
    </location>
</feature>
<reference evidence="2" key="1">
    <citation type="submission" date="2022-07" db="EMBL/GenBank/DDBJ databases">
        <title>Fungi with potential for degradation of polypropylene.</title>
        <authorList>
            <person name="Gostincar C."/>
        </authorList>
    </citation>
    <scope>NUCLEOTIDE SEQUENCE</scope>
    <source>
        <strain evidence="2">EXF-13287</strain>
    </source>
</reference>
<feature type="compositionally biased region" description="Low complexity" evidence="1">
    <location>
        <begin position="136"/>
        <end position="148"/>
    </location>
</feature>
<evidence type="ECO:0000313" key="2">
    <source>
        <dbReference type="EMBL" id="KAJ9139263.1"/>
    </source>
</evidence>
<sequence length="420" mass="46805">MGGPLWTKPEEEYFWEYIIPNSDKKLGYDKNQKGQVKTWEELATDMRAAMMKKFEELGKPVPRKYTALTLAEHWDKNIMQDRVSQAAKQQVAEYVRQMPTTDPVRWKKRMRRLRNVPIPDDEEDDGEPQRKRKRTSGPGPLTPTPSTGAKGKGSQTIVIDDDDNEQDDEQPSRAPAAGGPLLHQPASGPDTTRRQLLPSGRTASGNDTRFLPGPGFVDLTDNPYHYQPREAAAPEPVGGRSHIRTVVREETEQRMRDVTDLVGADIQRVVRAEVANNIGALVRDEVAGSLRAMVRDEVARQLPAVVRDEVARQLSSVLRAPAMGRSDSQTQSPAYYPQQQFNPIPVGRGGPPSRRQPLTGRSGSNPEAGAEAAATSRTPLPTARLGQFPTSDVRSRVRGRQGDKIVEDEEKKYKKEDHRA</sequence>
<gene>
    <name evidence="2" type="ORF">NKR19_g7524</name>
</gene>
<proteinExistence type="predicted"/>
<feature type="compositionally biased region" description="Polar residues" evidence="1">
    <location>
        <begin position="326"/>
        <end position="342"/>
    </location>
</feature>
<dbReference type="AlphaFoldDB" id="A0AA38VLW9"/>
<feature type="region of interest" description="Disordered" evidence="1">
    <location>
        <begin position="105"/>
        <end position="240"/>
    </location>
</feature>
<keyword evidence="3" id="KW-1185">Reference proteome</keyword>
<name>A0AA38VLW9_9PEZI</name>
<accession>A0AA38VLW9</accession>
<comment type="caution">
    <text evidence="2">The sequence shown here is derived from an EMBL/GenBank/DDBJ whole genome shotgun (WGS) entry which is preliminary data.</text>
</comment>
<feature type="compositionally biased region" description="Basic and acidic residues" evidence="1">
    <location>
        <begin position="400"/>
        <end position="420"/>
    </location>
</feature>
<feature type="compositionally biased region" description="Acidic residues" evidence="1">
    <location>
        <begin position="159"/>
        <end position="169"/>
    </location>
</feature>
<dbReference type="EMBL" id="JANBVN010000133">
    <property type="protein sequence ID" value="KAJ9139263.1"/>
    <property type="molecule type" value="Genomic_DNA"/>
</dbReference>
<evidence type="ECO:0000313" key="3">
    <source>
        <dbReference type="Proteomes" id="UP001174691"/>
    </source>
</evidence>